<evidence type="ECO:0000256" key="3">
    <source>
        <dbReference type="ARBA" id="ARBA00022917"/>
    </source>
</evidence>
<dbReference type="NCBIfam" id="TIGR00020">
    <property type="entry name" value="prfB"/>
    <property type="match status" value="1"/>
</dbReference>
<dbReference type="InterPro" id="IPR045853">
    <property type="entry name" value="Pep_chain_release_fac_I_sf"/>
</dbReference>
<accession>A0A1J5FGE1</accession>
<dbReference type="Proteomes" id="UP000183922">
    <property type="component" value="Unassembled WGS sequence"/>
</dbReference>
<organism evidence="8 9">
    <name type="scientific">Candidatus Kuenenbacteria bacterium CG2_30_39_24</name>
    <dbReference type="NCBI Taxonomy" id="1805236"/>
    <lineage>
        <taxon>Bacteria</taxon>
        <taxon>Candidatus Kueneniibacteriota</taxon>
    </lineage>
</organism>
<dbReference type="InterPro" id="IPR000352">
    <property type="entry name" value="Pep_chain_release_fac_I"/>
</dbReference>
<proteinExistence type="inferred from homology"/>
<evidence type="ECO:0000256" key="4">
    <source>
        <dbReference type="HAMAP-Rule" id="MF_00094"/>
    </source>
</evidence>
<comment type="subcellular location">
    <subcellularLocation>
        <location evidence="4">Cytoplasm</location>
    </subcellularLocation>
</comment>
<dbReference type="Gene3D" id="1.20.58.410">
    <property type="entry name" value="Release factor"/>
    <property type="match status" value="1"/>
</dbReference>
<evidence type="ECO:0000313" key="8">
    <source>
        <dbReference type="EMBL" id="OIP56570.1"/>
    </source>
</evidence>
<dbReference type="PANTHER" id="PTHR43116">
    <property type="entry name" value="PEPTIDE CHAIN RELEASE FACTOR 2"/>
    <property type="match status" value="1"/>
</dbReference>
<feature type="domain" description="Peptide chain release factor" evidence="7">
    <location>
        <begin position="82"/>
        <end position="192"/>
    </location>
</feature>
<feature type="modified residue" description="N5-methylglutamine" evidence="4">
    <location>
        <position position="249"/>
    </location>
</feature>
<evidence type="ECO:0000256" key="1">
    <source>
        <dbReference type="ARBA" id="ARBA00010835"/>
    </source>
</evidence>
<keyword evidence="3 4" id="KW-0648">Protein biosynthesis</keyword>
<sequence length="366" mass="42003">MKELIQQARNLVQKINQAGQWLDIITKKIKIKALNIEMNEPDFWLNNEKAKKVSKAAADLQDEVNDWQTLQKETGEIVSLAETSEQEDEHSIKEDLQKKLDKLQKKFSKLEFNLMFNGEYDKNNALLAIHAGAGGTDAQDWAQMLERMYLRYFETKNFKVTILDRQMGGEAGIKSMVMEVTGKFAYGYLKSEAGVHRLVRISPFDAEKMRHTSFALVEVLPELEELEEIKLKDEDLQIDTYKSSGHGGQSVNTTDSAVRIKHLPTGITVTCQNERSQLQNKNTALKILKSKVHQYSLAEQAEEKKKLRGEFSEAAWGNQIRSYVLQPYKLVKDHRTNYETSEVEQTLNGRLDELIESYLKNRIKAT</sequence>
<dbReference type="InterPro" id="IPR005139">
    <property type="entry name" value="PCRF"/>
</dbReference>
<comment type="caution">
    <text evidence="8">The sequence shown here is derived from an EMBL/GenBank/DDBJ whole genome shotgun (WGS) entry which is preliminary data.</text>
</comment>
<dbReference type="PANTHER" id="PTHR43116:SF3">
    <property type="entry name" value="CLASS I PEPTIDE CHAIN RELEASE FACTOR"/>
    <property type="match status" value="1"/>
</dbReference>
<evidence type="ECO:0000256" key="2">
    <source>
        <dbReference type="ARBA" id="ARBA00022481"/>
    </source>
</evidence>
<dbReference type="Pfam" id="PF00472">
    <property type="entry name" value="RF-1"/>
    <property type="match status" value="1"/>
</dbReference>
<dbReference type="AlphaFoldDB" id="A0A1J5FGE1"/>
<comment type="function">
    <text evidence="4">Peptide chain release factor 2 directs the termination of translation in response to the peptide chain termination codons UGA and UAA.</text>
</comment>
<evidence type="ECO:0000259" key="7">
    <source>
        <dbReference type="SMART" id="SM00937"/>
    </source>
</evidence>
<dbReference type="Pfam" id="PF03462">
    <property type="entry name" value="PCRF"/>
    <property type="match status" value="1"/>
</dbReference>
<keyword evidence="6" id="KW-0175">Coiled coil</keyword>
<feature type="coiled-coil region" evidence="6">
    <location>
        <begin position="86"/>
        <end position="113"/>
    </location>
</feature>
<evidence type="ECO:0000256" key="6">
    <source>
        <dbReference type="SAM" id="Coils"/>
    </source>
</evidence>
<dbReference type="GO" id="GO:0016149">
    <property type="term" value="F:translation release factor activity, codon specific"/>
    <property type="evidence" value="ECO:0007669"/>
    <property type="project" value="UniProtKB-UniRule"/>
</dbReference>
<gene>
    <name evidence="4" type="primary">prfB</name>
    <name evidence="8" type="ORF">AUK13_00845</name>
</gene>
<dbReference type="SUPFAM" id="SSF75620">
    <property type="entry name" value="Release factor"/>
    <property type="match status" value="1"/>
</dbReference>
<comment type="similarity">
    <text evidence="1 4">Belongs to the prokaryotic/mitochondrial release factor family.</text>
</comment>
<dbReference type="FunFam" id="3.30.160.20:FF:000004">
    <property type="entry name" value="Peptide chain release factor 1"/>
    <property type="match status" value="1"/>
</dbReference>
<dbReference type="Gene3D" id="3.30.160.20">
    <property type="match status" value="1"/>
</dbReference>
<dbReference type="SMART" id="SM00937">
    <property type="entry name" value="PCRF"/>
    <property type="match status" value="1"/>
</dbReference>
<reference evidence="8 9" key="1">
    <citation type="journal article" date="2016" name="Environ. Microbiol.">
        <title>Genomic resolution of a cold subsurface aquifer community provides metabolic insights for novel microbes adapted to high CO concentrations.</title>
        <authorList>
            <person name="Probst A.J."/>
            <person name="Castelle C.J."/>
            <person name="Singh A."/>
            <person name="Brown C.T."/>
            <person name="Anantharaman K."/>
            <person name="Sharon I."/>
            <person name="Hug L.A."/>
            <person name="Burstein D."/>
            <person name="Emerson J.B."/>
            <person name="Thomas B.C."/>
            <person name="Banfield J.F."/>
        </authorList>
    </citation>
    <scope>NUCLEOTIDE SEQUENCE [LARGE SCALE GENOMIC DNA]</scope>
    <source>
        <strain evidence="8">CG2_30_39_24</strain>
    </source>
</reference>
<dbReference type="STRING" id="1805236.AUK13_00845"/>
<name>A0A1J5FGE1_9BACT</name>
<protein>
    <recommendedName>
        <fullName evidence="4 5">Peptide chain release factor 2</fullName>
        <shortName evidence="4">RF-2</shortName>
    </recommendedName>
</protein>
<evidence type="ECO:0000313" key="9">
    <source>
        <dbReference type="Proteomes" id="UP000183922"/>
    </source>
</evidence>
<dbReference type="GO" id="GO:0005737">
    <property type="term" value="C:cytoplasm"/>
    <property type="evidence" value="ECO:0007669"/>
    <property type="project" value="UniProtKB-SubCell"/>
</dbReference>
<keyword evidence="4" id="KW-0963">Cytoplasm</keyword>
<dbReference type="HAMAP" id="MF_00094">
    <property type="entry name" value="Rel_fac_2"/>
    <property type="match status" value="1"/>
</dbReference>
<dbReference type="EMBL" id="MNYR01000012">
    <property type="protein sequence ID" value="OIP56570.1"/>
    <property type="molecule type" value="Genomic_DNA"/>
</dbReference>
<keyword evidence="2 4" id="KW-0488">Methylation</keyword>
<evidence type="ECO:0000256" key="5">
    <source>
        <dbReference type="NCBIfam" id="TIGR00020"/>
    </source>
</evidence>
<dbReference type="Gene3D" id="3.30.70.1660">
    <property type="match status" value="1"/>
</dbReference>
<dbReference type="InterPro" id="IPR004374">
    <property type="entry name" value="PrfB"/>
</dbReference>
<comment type="PTM">
    <text evidence="4">Methylated by PrmC. Methylation increases the termination efficiency of RF2.</text>
</comment>